<dbReference type="RefSeq" id="WP_379837602.1">
    <property type="nucleotide sequence ID" value="NZ_JBHRYQ010000001.1"/>
</dbReference>
<reference evidence="3" key="1">
    <citation type="journal article" date="2019" name="Int. J. Syst. Evol. Microbiol.">
        <title>The Global Catalogue of Microorganisms (GCM) 10K type strain sequencing project: providing services to taxonomists for standard genome sequencing and annotation.</title>
        <authorList>
            <consortium name="The Broad Institute Genomics Platform"/>
            <consortium name="The Broad Institute Genome Sequencing Center for Infectious Disease"/>
            <person name="Wu L."/>
            <person name="Ma J."/>
        </authorList>
    </citation>
    <scope>NUCLEOTIDE SEQUENCE [LARGE SCALE GENOMIC DNA]</scope>
    <source>
        <strain evidence="3">CECT 7956</strain>
    </source>
</reference>
<gene>
    <name evidence="2" type="ORF">ACFOOI_10045</name>
</gene>
<sequence>MKLYFTLVLALVFLNFSCTKDGDVAAESTLAAGTATAEVAGKGVTFNTASGAFNTALKSFSIALNGTPTAGGTSVITTVALNLTNFKKGDVGVFQCVEKTSGSATQAFGSAIQTTLSGSTGGVILGGQVEIVSWTETGVNIKFAVNSKGSNNSTVDVTKGQGNIKLLN</sequence>
<name>A0ABV7YVK9_9BACT</name>
<accession>A0ABV7YVK9</accession>
<evidence type="ECO:0000313" key="3">
    <source>
        <dbReference type="Proteomes" id="UP001595616"/>
    </source>
</evidence>
<protein>
    <submittedName>
        <fullName evidence="2">Uncharacterized protein</fullName>
    </submittedName>
</protein>
<evidence type="ECO:0000313" key="2">
    <source>
        <dbReference type="EMBL" id="MFC3810995.1"/>
    </source>
</evidence>
<organism evidence="2 3">
    <name type="scientific">Lacihabitans lacunae</name>
    <dbReference type="NCBI Taxonomy" id="1028214"/>
    <lineage>
        <taxon>Bacteria</taxon>
        <taxon>Pseudomonadati</taxon>
        <taxon>Bacteroidota</taxon>
        <taxon>Cytophagia</taxon>
        <taxon>Cytophagales</taxon>
        <taxon>Leadbetterellaceae</taxon>
        <taxon>Lacihabitans</taxon>
    </lineage>
</organism>
<keyword evidence="1" id="KW-0732">Signal</keyword>
<comment type="caution">
    <text evidence="2">The sequence shown here is derived from an EMBL/GenBank/DDBJ whole genome shotgun (WGS) entry which is preliminary data.</text>
</comment>
<keyword evidence="3" id="KW-1185">Reference proteome</keyword>
<evidence type="ECO:0000256" key="1">
    <source>
        <dbReference type="SAM" id="SignalP"/>
    </source>
</evidence>
<proteinExistence type="predicted"/>
<feature type="signal peptide" evidence="1">
    <location>
        <begin position="1"/>
        <end position="21"/>
    </location>
</feature>
<dbReference type="EMBL" id="JBHRYQ010000001">
    <property type="protein sequence ID" value="MFC3810995.1"/>
    <property type="molecule type" value="Genomic_DNA"/>
</dbReference>
<dbReference type="Proteomes" id="UP001595616">
    <property type="component" value="Unassembled WGS sequence"/>
</dbReference>
<feature type="chain" id="PRO_5046988687" evidence="1">
    <location>
        <begin position="22"/>
        <end position="168"/>
    </location>
</feature>